<accession>A0A839E7L3</accession>
<dbReference type="PRINTS" id="PR00040">
    <property type="entry name" value="HTHMERR"/>
</dbReference>
<dbReference type="InterPro" id="IPR009061">
    <property type="entry name" value="DNA-bd_dom_put_sf"/>
</dbReference>
<dbReference type="GO" id="GO:0003700">
    <property type="term" value="F:DNA-binding transcription factor activity"/>
    <property type="evidence" value="ECO:0007669"/>
    <property type="project" value="InterPro"/>
</dbReference>
<organism evidence="6 7">
    <name type="scientific">Microcella alkalica</name>
    <dbReference type="NCBI Taxonomy" id="355930"/>
    <lineage>
        <taxon>Bacteria</taxon>
        <taxon>Bacillati</taxon>
        <taxon>Actinomycetota</taxon>
        <taxon>Actinomycetes</taxon>
        <taxon>Micrococcales</taxon>
        <taxon>Microbacteriaceae</taxon>
        <taxon>Microcella</taxon>
    </lineage>
</organism>
<evidence type="ECO:0000256" key="4">
    <source>
        <dbReference type="SAM" id="Coils"/>
    </source>
</evidence>
<dbReference type="PANTHER" id="PTHR30204:SF94">
    <property type="entry name" value="HEAVY METAL-DEPENDENT TRANSCRIPTIONAL REGULATOR HI_0293-RELATED"/>
    <property type="match status" value="1"/>
</dbReference>
<dbReference type="AlphaFoldDB" id="A0A839E7L3"/>
<keyword evidence="1" id="KW-0805">Transcription regulation</keyword>
<evidence type="ECO:0000313" key="6">
    <source>
        <dbReference type="EMBL" id="MBA8848639.1"/>
    </source>
</evidence>
<proteinExistence type="predicted"/>
<dbReference type="EMBL" id="JACGWX010000006">
    <property type="protein sequence ID" value="MBA8848639.1"/>
    <property type="molecule type" value="Genomic_DNA"/>
</dbReference>
<evidence type="ECO:0000256" key="3">
    <source>
        <dbReference type="ARBA" id="ARBA00023163"/>
    </source>
</evidence>
<dbReference type="GO" id="GO:0003677">
    <property type="term" value="F:DNA binding"/>
    <property type="evidence" value="ECO:0007669"/>
    <property type="project" value="UniProtKB-KW"/>
</dbReference>
<dbReference type="PROSITE" id="PS00552">
    <property type="entry name" value="HTH_MERR_1"/>
    <property type="match status" value="1"/>
</dbReference>
<dbReference type="PANTHER" id="PTHR30204">
    <property type="entry name" value="REDOX-CYCLING DRUG-SENSING TRANSCRIPTIONAL ACTIVATOR SOXR"/>
    <property type="match status" value="1"/>
</dbReference>
<dbReference type="Proteomes" id="UP000585905">
    <property type="component" value="Unassembled WGS sequence"/>
</dbReference>
<keyword evidence="4" id="KW-0175">Coiled coil</keyword>
<dbReference type="Gene3D" id="1.10.1660.10">
    <property type="match status" value="1"/>
</dbReference>
<keyword evidence="3" id="KW-0804">Transcription</keyword>
<protein>
    <submittedName>
        <fullName evidence="6">DNA-binding transcriptional MerR regulator</fullName>
    </submittedName>
</protein>
<evidence type="ECO:0000256" key="1">
    <source>
        <dbReference type="ARBA" id="ARBA00023015"/>
    </source>
</evidence>
<comment type="caution">
    <text evidence="6">The sequence shown here is derived from an EMBL/GenBank/DDBJ whole genome shotgun (WGS) entry which is preliminary data.</text>
</comment>
<feature type="domain" description="HTH merR-type" evidence="5">
    <location>
        <begin position="1"/>
        <end position="69"/>
    </location>
</feature>
<dbReference type="CDD" id="cd04770">
    <property type="entry name" value="HTH_HMRTR"/>
    <property type="match status" value="1"/>
</dbReference>
<dbReference type="SMART" id="SM00422">
    <property type="entry name" value="HTH_MERR"/>
    <property type="match status" value="1"/>
</dbReference>
<dbReference type="SUPFAM" id="SSF46955">
    <property type="entry name" value="Putative DNA-binding domain"/>
    <property type="match status" value="1"/>
</dbReference>
<evidence type="ECO:0000259" key="5">
    <source>
        <dbReference type="PROSITE" id="PS50937"/>
    </source>
</evidence>
<feature type="coiled-coil region" evidence="4">
    <location>
        <begin position="84"/>
        <end position="111"/>
    </location>
</feature>
<keyword evidence="2 6" id="KW-0238">DNA-binding</keyword>
<name>A0A839E7L3_9MICO</name>
<reference evidence="6 7" key="1">
    <citation type="submission" date="2020-07" db="EMBL/GenBank/DDBJ databases">
        <title>Sequencing the genomes of 1000 actinobacteria strains.</title>
        <authorList>
            <person name="Klenk H.-P."/>
        </authorList>
    </citation>
    <scope>NUCLEOTIDE SEQUENCE [LARGE SCALE GENOMIC DNA]</scope>
    <source>
        <strain evidence="6 7">DSM 19663</strain>
    </source>
</reference>
<sequence>MRISDLSAASGVSAQAIRFYERRGLLTPSAREDNGYRRYDDSAIARLTFIRTAQSAGLTLAEIGSIISIREAGEAPCKHVTLLLASKRDEIQRRQRELALLESELIRLIDASHAVDPATCATGGVCDVIAMTSH</sequence>
<dbReference type="Pfam" id="PF13411">
    <property type="entry name" value="MerR_1"/>
    <property type="match status" value="1"/>
</dbReference>
<keyword evidence="7" id="KW-1185">Reference proteome</keyword>
<evidence type="ECO:0000256" key="2">
    <source>
        <dbReference type="ARBA" id="ARBA00023125"/>
    </source>
</evidence>
<dbReference type="InterPro" id="IPR047057">
    <property type="entry name" value="MerR_fam"/>
</dbReference>
<evidence type="ECO:0000313" key="7">
    <source>
        <dbReference type="Proteomes" id="UP000585905"/>
    </source>
</evidence>
<dbReference type="PROSITE" id="PS50937">
    <property type="entry name" value="HTH_MERR_2"/>
    <property type="match status" value="1"/>
</dbReference>
<dbReference type="RefSeq" id="WP_182491419.1">
    <property type="nucleotide sequence ID" value="NZ_BAAAOV010000012.1"/>
</dbReference>
<dbReference type="InterPro" id="IPR000551">
    <property type="entry name" value="MerR-type_HTH_dom"/>
</dbReference>
<gene>
    <name evidence="6" type="ORF">FHX53_002249</name>
</gene>